<feature type="domain" description="N-acetyltransferase" evidence="3">
    <location>
        <begin position="54"/>
        <end position="196"/>
    </location>
</feature>
<dbReference type="SUPFAM" id="SSF55729">
    <property type="entry name" value="Acyl-CoA N-acyltransferases (Nat)"/>
    <property type="match status" value="1"/>
</dbReference>
<accession>A0ABQ2QYM1</accession>
<dbReference type="Proteomes" id="UP000611554">
    <property type="component" value="Unassembled WGS sequence"/>
</dbReference>
<organism evidence="4 5">
    <name type="scientific">Streptosporangium pseudovulgare</name>
    <dbReference type="NCBI Taxonomy" id="35765"/>
    <lineage>
        <taxon>Bacteria</taxon>
        <taxon>Bacillati</taxon>
        <taxon>Actinomycetota</taxon>
        <taxon>Actinomycetes</taxon>
        <taxon>Streptosporangiales</taxon>
        <taxon>Streptosporangiaceae</taxon>
        <taxon>Streptosporangium</taxon>
    </lineage>
</organism>
<evidence type="ECO:0000259" key="3">
    <source>
        <dbReference type="PROSITE" id="PS51186"/>
    </source>
</evidence>
<proteinExistence type="predicted"/>
<evidence type="ECO:0000256" key="1">
    <source>
        <dbReference type="ARBA" id="ARBA00022679"/>
    </source>
</evidence>
<dbReference type="PANTHER" id="PTHR43877">
    <property type="entry name" value="AMINOALKYLPHOSPHONATE N-ACETYLTRANSFERASE-RELATED-RELATED"/>
    <property type="match status" value="1"/>
</dbReference>
<sequence>MSVSAVRDAASVSAVRDLAASAAGPFRPRRRGAGDIRWYRPVRVCHRGRMRQTVGPRRARPEDAERIADVFLAARAGMTYLPDLHTDEETRSWIAHVVIPDDEVWVACPDGEVAAFAALGDGWLDHLYVAPEAQGRGVGAALLALAKERRPDGLDLHVFQENTGARRFYERHGFTLVELGDGGGNEENLPDARYRWRPAARNA</sequence>
<dbReference type="Pfam" id="PF13508">
    <property type="entry name" value="Acetyltransf_7"/>
    <property type="match status" value="1"/>
</dbReference>
<protein>
    <recommendedName>
        <fullName evidence="3">N-acetyltransferase domain-containing protein</fullName>
    </recommendedName>
</protein>
<dbReference type="PROSITE" id="PS51186">
    <property type="entry name" value="GNAT"/>
    <property type="match status" value="1"/>
</dbReference>
<dbReference type="InterPro" id="IPR050832">
    <property type="entry name" value="Bact_Acetyltransf"/>
</dbReference>
<evidence type="ECO:0000256" key="2">
    <source>
        <dbReference type="ARBA" id="ARBA00023315"/>
    </source>
</evidence>
<dbReference type="InterPro" id="IPR000182">
    <property type="entry name" value="GNAT_dom"/>
</dbReference>
<dbReference type="EMBL" id="BMQJ01000007">
    <property type="protein sequence ID" value="GGP99695.1"/>
    <property type="molecule type" value="Genomic_DNA"/>
</dbReference>
<keyword evidence="1" id="KW-0808">Transferase</keyword>
<dbReference type="Gene3D" id="3.40.630.30">
    <property type="match status" value="1"/>
</dbReference>
<keyword evidence="5" id="KW-1185">Reference proteome</keyword>
<keyword evidence="2" id="KW-0012">Acyltransferase</keyword>
<name>A0ABQ2QYM1_9ACTN</name>
<comment type="caution">
    <text evidence="4">The sequence shown here is derived from an EMBL/GenBank/DDBJ whole genome shotgun (WGS) entry which is preliminary data.</text>
</comment>
<gene>
    <name evidence="4" type="ORF">GCM10010140_32180</name>
</gene>
<evidence type="ECO:0000313" key="5">
    <source>
        <dbReference type="Proteomes" id="UP000611554"/>
    </source>
</evidence>
<evidence type="ECO:0000313" key="4">
    <source>
        <dbReference type="EMBL" id="GGP99695.1"/>
    </source>
</evidence>
<dbReference type="CDD" id="cd04301">
    <property type="entry name" value="NAT_SF"/>
    <property type="match status" value="1"/>
</dbReference>
<dbReference type="InterPro" id="IPR016181">
    <property type="entry name" value="Acyl_CoA_acyltransferase"/>
</dbReference>
<reference evidence="5" key="1">
    <citation type="journal article" date="2019" name="Int. J. Syst. Evol. Microbiol.">
        <title>The Global Catalogue of Microorganisms (GCM) 10K type strain sequencing project: providing services to taxonomists for standard genome sequencing and annotation.</title>
        <authorList>
            <consortium name="The Broad Institute Genomics Platform"/>
            <consortium name="The Broad Institute Genome Sequencing Center for Infectious Disease"/>
            <person name="Wu L."/>
            <person name="Ma J."/>
        </authorList>
    </citation>
    <scope>NUCLEOTIDE SEQUENCE [LARGE SCALE GENOMIC DNA]</scope>
    <source>
        <strain evidence="5">JCM 3115</strain>
    </source>
</reference>